<organism evidence="2 3">
    <name type="scientific">Niallia circulans</name>
    <name type="common">Bacillus circulans</name>
    <dbReference type="NCBI Taxonomy" id="1397"/>
    <lineage>
        <taxon>Bacteria</taxon>
        <taxon>Bacillati</taxon>
        <taxon>Bacillota</taxon>
        <taxon>Bacilli</taxon>
        <taxon>Bacillales</taxon>
        <taxon>Bacillaceae</taxon>
        <taxon>Niallia</taxon>
    </lineage>
</organism>
<dbReference type="PANTHER" id="PTHR41271:SF1">
    <property type="entry name" value="DUF402 DOMAIN-CONTAINING PROTEIN"/>
    <property type="match status" value="1"/>
</dbReference>
<evidence type="ECO:0000313" key="3">
    <source>
        <dbReference type="Proteomes" id="UP000036045"/>
    </source>
</evidence>
<reference evidence="2 3" key="1">
    <citation type="submission" date="2015-05" db="EMBL/GenBank/DDBJ databases">
        <title>Whole genome sequence and identification of bacterial endophytes from Costus igneus.</title>
        <authorList>
            <person name="Lee Y.P."/>
            <person name="Gan H.M."/>
            <person name="Eng W."/>
            <person name="Wheatley M.S."/>
            <person name="Caraballo A."/>
            <person name="Polter S."/>
            <person name="Savka M.A."/>
            <person name="Hudson A.O."/>
        </authorList>
    </citation>
    <scope>NUCLEOTIDE SEQUENCE [LARGE SCALE GENOMIC DNA]</scope>
    <source>
        <strain evidence="2 3">RIT379</strain>
    </source>
</reference>
<name>A0A0J1IN32_NIACI</name>
<protein>
    <recommendedName>
        <fullName evidence="1">DUF402 domain-containing protein</fullName>
    </recommendedName>
</protein>
<accession>A0A0J1IN32</accession>
<gene>
    <name evidence="2" type="ORF">ABW02_06070</name>
</gene>
<dbReference type="InterPro" id="IPR035930">
    <property type="entry name" value="FomD-like_sf"/>
</dbReference>
<dbReference type="Proteomes" id="UP000036045">
    <property type="component" value="Unassembled WGS sequence"/>
</dbReference>
<feature type="domain" description="DUF402" evidence="1">
    <location>
        <begin position="39"/>
        <end position="162"/>
    </location>
</feature>
<dbReference type="PATRIC" id="fig|1397.4.peg.3873"/>
<evidence type="ECO:0000259" key="1">
    <source>
        <dbReference type="Pfam" id="PF04167"/>
    </source>
</evidence>
<proteinExistence type="predicted"/>
<dbReference type="EMBL" id="LDPH01000004">
    <property type="protein sequence ID" value="KLV27372.1"/>
    <property type="molecule type" value="Genomic_DNA"/>
</dbReference>
<dbReference type="SUPFAM" id="SSF159234">
    <property type="entry name" value="FomD-like"/>
    <property type="match status" value="1"/>
</dbReference>
<dbReference type="AlphaFoldDB" id="A0A0J1IN32"/>
<keyword evidence="3" id="KW-1185">Reference proteome</keyword>
<evidence type="ECO:0000313" key="2">
    <source>
        <dbReference type="EMBL" id="KLV27372.1"/>
    </source>
</evidence>
<sequence>MPVKRKFGNHKNWKRIIEKQYAQTFMKTEEFTGYLALFHSIKVVESVTKRYDQKAVCILEDGYMWLHQFPLYKHHSVTTMFNANGDIVQWYIDICLEIGIEKNVPWMDDLFLDIVMLPSNQIYLLDEEELENAYKENSITKQQYNLAWKEANGIIEQLKRDQFPLLALAKVQKKQMERLLK</sequence>
<comment type="caution">
    <text evidence="2">The sequence shown here is derived from an EMBL/GenBank/DDBJ whole genome shotgun (WGS) entry which is preliminary data.</text>
</comment>
<dbReference type="Gene3D" id="2.40.380.10">
    <property type="entry name" value="FomD-like"/>
    <property type="match status" value="1"/>
</dbReference>
<dbReference type="PANTHER" id="PTHR41271">
    <property type="entry name" value="DUF402 DOMAIN-CONTAINING PROTEIN"/>
    <property type="match status" value="1"/>
</dbReference>
<dbReference type="Pfam" id="PF04167">
    <property type="entry name" value="DUF402"/>
    <property type="match status" value="1"/>
</dbReference>
<dbReference type="InterPro" id="IPR007295">
    <property type="entry name" value="DUF402"/>
</dbReference>